<dbReference type="SMR" id="Q8DM81"/>
<evidence type="ECO:0000259" key="1">
    <source>
        <dbReference type="Pfam" id="PF00534"/>
    </source>
</evidence>
<evidence type="ECO:0000313" key="3">
    <source>
        <dbReference type="EMBL" id="BAC07795.1"/>
    </source>
</evidence>
<dbReference type="PANTHER" id="PTHR12526">
    <property type="entry name" value="GLYCOSYLTRANSFERASE"/>
    <property type="match status" value="1"/>
</dbReference>
<dbReference type="eggNOG" id="COG0438">
    <property type="taxonomic scope" value="Bacteria"/>
</dbReference>
<dbReference type="InterPro" id="IPR001296">
    <property type="entry name" value="Glyco_trans_1"/>
</dbReference>
<evidence type="ECO:0000259" key="2">
    <source>
        <dbReference type="Pfam" id="PF13439"/>
    </source>
</evidence>
<dbReference type="KEGG" id="tel:tlr0242"/>
<keyword evidence="4" id="KW-1185">Reference proteome</keyword>
<dbReference type="InterPro" id="IPR028098">
    <property type="entry name" value="Glyco_trans_4-like_N"/>
</dbReference>
<dbReference type="PANTHER" id="PTHR12526:SF630">
    <property type="entry name" value="GLYCOSYLTRANSFERASE"/>
    <property type="match status" value="1"/>
</dbReference>
<reference evidence="3 4" key="1">
    <citation type="journal article" date="2002" name="DNA Res.">
        <title>Complete genome structure of the thermophilic cyanobacterium Thermosynechococcus elongatus BP-1.</title>
        <authorList>
            <person name="Nakamura Y."/>
            <person name="Kaneko T."/>
            <person name="Sato S."/>
            <person name="Ikeuchi M."/>
            <person name="Katoh H."/>
            <person name="Sasamoto S."/>
            <person name="Watanabe A."/>
            <person name="Iriguchi M."/>
            <person name="Kawashima K."/>
            <person name="Kimura T."/>
            <person name="Kishida Y."/>
            <person name="Kiyokawa C."/>
            <person name="Kohara M."/>
            <person name="Matsumoto M."/>
            <person name="Matsuno A."/>
            <person name="Nakazaki N."/>
            <person name="Shimpo S."/>
            <person name="Sugimoto M."/>
            <person name="Takeuchi C."/>
            <person name="Yamada M."/>
            <person name="Tabata S."/>
        </authorList>
    </citation>
    <scope>NUCLEOTIDE SEQUENCE [LARGE SCALE GENOMIC DNA]</scope>
    <source>
        <strain evidence="4">IAM M-273 / NIES-2133 / BP-1</strain>
    </source>
</reference>
<accession>Q8DM81</accession>
<dbReference type="RefSeq" id="WP_011056097.1">
    <property type="nucleotide sequence ID" value="NC_004113.1"/>
</dbReference>
<dbReference type="Proteomes" id="UP000000440">
    <property type="component" value="Chromosome"/>
</dbReference>
<dbReference type="Pfam" id="PF13439">
    <property type="entry name" value="Glyco_transf_4"/>
    <property type="match status" value="1"/>
</dbReference>
<dbReference type="GO" id="GO:0016757">
    <property type="term" value="F:glycosyltransferase activity"/>
    <property type="evidence" value="ECO:0007669"/>
    <property type="project" value="InterPro"/>
</dbReference>
<proteinExistence type="predicted"/>
<evidence type="ECO:0000313" key="4">
    <source>
        <dbReference type="Proteomes" id="UP000000440"/>
    </source>
</evidence>
<dbReference type="AlphaFoldDB" id="Q8DM81"/>
<dbReference type="Pfam" id="PF00534">
    <property type="entry name" value="Glycos_transf_1"/>
    <property type="match status" value="1"/>
</dbReference>
<dbReference type="CAZy" id="GT4">
    <property type="family name" value="Glycosyltransferase Family 4"/>
</dbReference>
<dbReference type="CDD" id="cd03811">
    <property type="entry name" value="GT4_GT28_WabH-like"/>
    <property type="match status" value="1"/>
</dbReference>
<dbReference type="EMBL" id="BA000039">
    <property type="protein sequence ID" value="BAC07795.1"/>
    <property type="molecule type" value="Genomic_DNA"/>
</dbReference>
<gene>
    <name evidence="3" type="ordered locus">tlr0242</name>
</gene>
<dbReference type="SUPFAM" id="SSF53756">
    <property type="entry name" value="UDP-Glycosyltransferase/glycogen phosphorylase"/>
    <property type="match status" value="1"/>
</dbReference>
<dbReference type="STRING" id="197221.gene:10746824"/>
<dbReference type="EnsemblBacteria" id="BAC07795">
    <property type="protein sequence ID" value="BAC07795"/>
    <property type="gene ID" value="BAC07795"/>
</dbReference>
<protein>
    <submittedName>
        <fullName evidence="3">Tlr0242 protein</fullName>
    </submittedName>
</protein>
<organism evidence="3 4">
    <name type="scientific">Thermosynechococcus vestitus (strain NIES-2133 / IAM M-273 / BP-1)</name>
    <dbReference type="NCBI Taxonomy" id="197221"/>
    <lineage>
        <taxon>Bacteria</taxon>
        <taxon>Bacillati</taxon>
        <taxon>Cyanobacteriota</taxon>
        <taxon>Cyanophyceae</taxon>
        <taxon>Acaryochloridales</taxon>
        <taxon>Thermosynechococcaceae</taxon>
        <taxon>Thermosynechococcus</taxon>
    </lineage>
</organism>
<sequence length="365" mass="39413">MRLARISLLLPDLRGGGAERLGLVLAEEFVRLGHEVEFVLMRAEGELLAEARRGYPIVDLNAPRARNVVPVLARYLRTRRPDALIAAMWPLTALAPIAALIAGFRGKVLVSEHSILSQQYASWGKLHSFALQFSTCVGYRLASVRVGVSHGACADMAALSRMALDCFETIYNPVRLAKQPSPEVLQAVDALWETGRPRILSVGALKPVKNHALLLRAFAMLPRSEAKLMLLGKGQNEAALRALAAELGIADRVIFAGFHPDPAPFYATADLFVLSSDYEGFGNVIVEALSFGLPVVSTDCPSGPAEILAEGRFGRLVPVGDAPALARAMDAVLDSPVDRDALRQRAADFAPEIAARKYLDLLSFA</sequence>
<feature type="domain" description="Glycosyl transferase family 1" evidence="1">
    <location>
        <begin position="192"/>
        <end position="347"/>
    </location>
</feature>
<feature type="domain" description="Glycosyltransferase subfamily 4-like N-terminal" evidence="2">
    <location>
        <begin position="16"/>
        <end position="177"/>
    </location>
</feature>
<dbReference type="Gene3D" id="3.40.50.2000">
    <property type="entry name" value="Glycogen Phosphorylase B"/>
    <property type="match status" value="2"/>
</dbReference>
<name>Q8DM81_THEVB</name>